<dbReference type="SUPFAM" id="SSF53756">
    <property type="entry name" value="UDP-Glycosyltransferase/glycogen phosphorylase"/>
    <property type="match status" value="1"/>
</dbReference>
<comment type="catalytic activity">
    <reaction evidence="12 14">
        <text>an alpha-D-Man-(1-&gt;3)-[alpha-D-Man-(1-&gt;6)]-beta-D-Man-(1-&gt;4)-beta-D-GlcNAc-(1-&gt;4)-alpha-D-GlcNAc-diphospho-di-trans,poly-cis-dolichol + 2 GDP-alpha-D-mannose = an alpha-D-Man-(1-&gt;2)-alpha-D-Man-(1-&gt;2)-alpha-D-Man-(1-&gt;3)-[alpha-D-Man-(1-&gt;6)]-beta-D-Man-(1-&gt;4)-beta-D-GlcNAc-(1-&gt;4)-alpha-D-GlcNAc-diphospho-di-trans,poly-cis-dolichol + 2 GDP + 2 H(+)</text>
        <dbReference type="Rhea" id="RHEA:29523"/>
        <dbReference type="Rhea" id="RHEA-COMP:19515"/>
        <dbReference type="Rhea" id="RHEA-COMP:19516"/>
        <dbReference type="ChEBI" id="CHEBI:15378"/>
        <dbReference type="ChEBI" id="CHEBI:57527"/>
        <dbReference type="ChEBI" id="CHEBI:58189"/>
        <dbReference type="ChEBI" id="CHEBI:132511"/>
        <dbReference type="ChEBI" id="CHEBI:132515"/>
        <dbReference type="EC" id="2.4.1.131"/>
    </reaction>
    <physiologicalReaction direction="left-to-right" evidence="12 14">
        <dbReference type="Rhea" id="RHEA:29524"/>
    </physiologicalReaction>
</comment>
<comment type="function">
    <text evidence="13">GDP-Man:Man(3)GlcNAc(2)-PP-Dol alpha-1,2-mannosyltransferase that operates in the biosynthetic pathway of dolichol-linked oligosaccharides, the glycan precursors employed in protein asparagine (N)-glycosylation. The assembly of dolichol-linked oligosaccharides begins on the cytosolic side of the endoplasmic reticulum membrane and finishes in its lumen. The sequential addition of sugars to dolichol pyrophosphate produces dolichol-linked oligosaccharides containing fourteen sugars, including two GlcNAcs, nine mannoses and three glucoses. Once assembled, the oligosaccharide is transferred from the lipid to nascent proteins by oligosaccharyltransferases. Catalyzes, on the cytoplasmic face of the endoplasmic reticulum, the addition of the fourth and fifth mannose residues to the dolichol-linked oligosaccharide chain, to produce Man(5)GlcNAc(2)-PP-dolichol core oligosaccharide. Man(5)GlcNAc(2)-PP-dolichol is a substrate for ALG3, the following enzyme in the biosynthetic pathway.</text>
</comment>
<evidence type="ECO:0000256" key="12">
    <source>
        <dbReference type="ARBA" id="ARBA00045065"/>
    </source>
</evidence>
<keyword evidence="9 14" id="KW-0256">Endoplasmic reticulum</keyword>
<dbReference type="PANTHER" id="PTHR45919">
    <property type="entry name" value="GDP-MAN:MAN(3)GLCNAC(2)-PP-DOL ALPHA-1,2-MANNOSYLTRANSFERASE"/>
    <property type="match status" value="1"/>
</dbReference>
<evidence type="ECO:0000256" key="10">
    <source>
        <dbReference type="ARBA" id="ARBA00022989"/>
    </source>
</evidence>
<dbReference type="GO" id="GO:0006487">
    <property type="term" value="P:protein N-linked glycosylation"/>
    <property type="evidence" value="ECO:0007669"/>
    <property type="project" value="TreeGrafter"/>
</dbReference>
<dbReference type="GO" id="GO:0004377">
    <property type="term" value="F:GDP-Man:Man(3)GlcNAc(2)-PP-Dol alpha-1,2-mannosyltransferase activity"/>
    <property type="evidence" value="ECO:0007669"/>
    <property type="project" value="UniProtKB-UniRule"/>
</dbReference>
<dbReference type="CDD" id="cd03806">
    <property type="entry name" value="GT4_ALG11-like"/>
    <property type="match status" value="1"/>
</dbReference>
<protein>
    <recommendedName>
        <fullName evidence="5 14">GDP-Man:Man(3)GlcNAc(2)-PP-Dol alpha-1,2-mannosyltransferase</fullName>
        <ecNumber evidence="4 14">2.4.1.131</ecNumber>
    </recommendedName>
</protein>
<evidence type="ECO:0000256" key="1">
    <source>
        <dbReference type="ARBA" id="ARBA00004389"/>
    </source>
</evidence>
<evidence type="ECO:0000259" key="16">
    <source>
        <dbReference type="Pfam" id="PF15924"/>
    </source>
</evidence>
<comment type="pathway">
    <text evidence="2 14">Protein modification; protein glycosylation.</text>
</comment>
<comment type="subcellular location">
    <subcellularLocation>
        <location evidence="1">Endoplasmic reticulum membrane</location>
        <topology evidence="1">Single-pass membrane protein</topology>
    </subcellularLocation>
</comment>
<evidence type="ECO:0000256" key="5">
    <source>
        <dbReference type="ARBA" id="ARBA00022018"/>
    </source>
</evidence>
<dbReference type="PANTHER" id="PTHR45919:SF1">
    <property type="entry name" value="GDP-MAN:MAN(3)GLCNAC(2)-PP-DOL ALPHA-1,2-MANNOSYLTRANSFERASE"/>
    <property type="match status" value="1"/>
</dbReference>
<sequence>MPCMCSLICLATTVVFCGSVTGITILLILRFLLRGKRTRRAKDDPEKIVIGLLHPYCNAGGGGERVLWCAVRCLLKKYPNGKIVIYTGDVGVTPRDILKKAKNTFNVSVQEKEVEFVYVHRRKWVEASRYPYFTLLGQSLGSMWMGLEAAWKAPPDLFIDTMGYAFTFPIFRFLVGARVAGYVHYPTISSDMLKRVKARTLAHNNKNYVAKNPFLTWIKIFYYRMFARLYGVVGRCADIIMVNSSWTEGHINSIWKIPLKTHRVYPPCDVGDLKKLAFLGNDAERITIMSIGQFRPEKDHPLQLQAMYELRSLLVNDEPLWNRLRLVIVGSCRHAEDTERMKNMRDLSKHLSLENNVEFRVNVTYQELLQCYQMARIGLHTMWNEHFGISIVESMAAGQIMVANRSGGPLLDIVETSPGSQTGYLAVDAVEYAQCIAAILYNDTEDNDKIRAAARASVDRFSELEFESAFLRVIAPLIELETPTKHE</sequence>
<accession>A0A1L8E440</accession>
<dbReference type="Pfam" id="PF00534">
    <property type="entry name" value="Glycos_transf_1"/>
    <property type="match status" value="1"/>
</dbReference>
<comment type="similarity">
    <text evidence="3 14">Belongs to the glycosyltransferase group 1 family. Glycosyltransferase 4 subfamily.</text>
</comment>
<dbReference type="InterPro" id="IPR001296">
    <property type="entry name" value="Glyco_trans_1"/>
</dbReference>
<keyword evidence="7 14" id="KW-0808">Transferase</keyword>
<feature type="domain" description="ALG11 mannosyltransferase N-terminal" evidence="16">
    <location>
        <begin position="48"/>
        <end position="255"/>
    </location>
</feature>
<evidence type="ECO:0000256" key="8">
    <source>
        <dbReference type="ARBA" id="ARBA00022692"/>
    </source>
</evidence>
<evidence type="ECO:0000313" key="17">
    <source>
        <dbReference type="EMBL" id="JAV13305.1"/>
    </source>
</evidence>
<keyword evidence="8 14" id="KW-0812">Transmembrane</keyword>
<proteinExistence type="inferred from homology"/>
<feature type="domain" description="Glycosyl transferase family 1" evidence="15">
    <location>
        <begin position="280"/>
        <end position="455"/>
    </location>
</feature>
<evidence type="ECO:0000256" key="6">
    <source>
        <dbReference type="ARBA" id="ARBA00022676"/>
    </source>
</evidence>
<evidence type="ECO:0000256" key="13">
    <source>
        <dbReference type="ARBA" id="ARBA00045128"/>
    </source>
</evidence>
<keyword evidence="10 14" id="KW-1133">Transmembrane helix</keyword>
<evidence type="ECO:0000256" key="11">
    <source>
        <dbReference type="ARBA" id="ARBA00023136"/>
    </source>
</evidence>
<evidence type="ECO:0000256" key="9">
    <source>
        <dbReference type="ARBA" id="ARBA00022824"/>
    </source>
</evidence>
<evidence type="ECO:0000256" key="7">
    <source>
        <dbReference type="ARBA" id="ARBA00022679"/>
    </source>
</evidence>
<evidence type="ECO:0000256" key="14">
    <source>
        <dbReference type="RuleBase" id="RU367051"/>
    </source>
</evidence>
<feature type="transmembrane region" description="Helical" evidence="14">
    <location>
        <begin position="6"/>
        <end position="33"/>
    </location>
</feature>
<dbReference type="InterPro" id="IPR031814">
    <property type="entry name" value="ALG11_N"/>
</dbReference>
<organism evidence="17">
    <name type="scientific">Nyssomyia neivai</name>
    <dbReference type="NCBI Taxonomy" id="330878"/>
    <lineage>
        <taxon>Eukaryota</taxon>
        <taxon>Metazoa</taxon>
        <taxon>Ecdysozoa</taxon>
        <taxon>Arthropoda</taxon>
        <taxon>Hexapoda</taxon>
        <taxon>Insecta</taxon>
        <taxon>Pterygota</taxon>
        <taxon>Neoptera</taxon>
        <taxon>Endopterygota</taxon>
        <taxon>Diptera</taxon>
        <taxon>Nematocera</taxon>
        <taxon>Psychodoidea</taxon>
        <taxon>Psychodidae</taxon>
        <taxon>Nyssomyia</taxon>
    </lineage>
</organism>
<keyword evidence="11 14" id="KW-0472">Membrane</keyword>
<evidence type="ECO:0000256" key="2">
    <source>
        <dbReference type="ARBA" id="ARBA00004922"/>
    </source>
</evidence>
<dbReference type="UniPathway" id="UPA00378"/>
<dbReference type="FunFam" id="3.40.50.2000:FF:000227">
    <property type="entry name" value="Alpha-1,2-mannosyltransferase"/>
    <property type="match status" value="1"/>
</dbReference>
<name>A0A1L8E440_9DIPT</name>
<dbReference type="Pfam" id="PF15924">
    <property type="entry name" value="ALG11_N"/>
    <property type="match status" value="1"/>
</dbReference>
<dbReference type="EC" id="2.4.1.131" evidence="4 14"/>
<reference evidence="17" key="1">
    <citation type="submission" date="2016-12" db="EMBL/GenBank/DDBJ databases">
        <title>An insight into the sialome and mialome of the sand fly, Nyssomyia neivai.</title>
        <authorList>
            <person name="Sebastian V."/>
            <person name="Goulart T.M."/>
            <person name="Oliveira W."/>
            <person name="Calvo E."/>
            <person name="Oliveira L.F."/>
            <person name="Pinto M.C."/>
            <person name="Rosselino A.M."/>
            <person name="Ribeiro J.M."/>
        </authorList>
    </citation>
    <scope>NUCLEOTIDE SEQUENCE</scope>
</reference>
<keyword evidence="6 14" id="KW-0328">Glycosyltransferase</keyword>
<evidence type="ECO:0000259" key="15">
    <source>
        <dbReference type="Pfam" id="PF00534"/>
    </source>
</evidence>
<dbReference type="GO" id="GO:0005789">
    <property type="term" value="C:endoplasmic reticulum membrane"/>
    <property type="evidence" value="ECO:0007669"/>
    <property type="project" value="UniProtKB-SubCell"/>
</dbReference>
<dbReference type="AlphaFoldDB" id="A0A1L8E440"/>
<dbReference type="EMBL" id="GFDF01000779">
    <property type="protein sequence ID" value="JAV13305.1"/>
    <property type="molecule type" value="Transcribed_RNA"/>
</dbReference>
<evidence type="ECO:0000256" key="4">
    <source>
        <dbReference type="ARBA" id="ARBA00012645"/>
    </source>
</evidence>
<dbReference type="Gene3D" id="3.40.50.2000">
    <property type="entry name" value="Glycogen Phosphorylase B"/>
    <property type="match status" value="1"/>
</dbReference>
<dbReference type="InterPro" id="IPR038013">
    <property type="entry name" value="ALG11"/>
</dbReference>
<evidence type="ECO:0000256" key="3">
    <source>
        <dbReference type="ARBA" id="ARBA00009481"/>
    </source>
</evidence>